<gene>
    <name evidence="2" type="ORF">DK427_16935</name>
</gene>
<evidence type="ECO:0000256" key="1">
    <source>
        <dbReference type="SAM" id="MobiDB-lite"/>
    </source>
</evidence>
<accession>A0A2U8VTW5</accession>
<dbReference type="Proteomes" id="UP000246058">
    <property type="component" value="Chromosome"/>
</dbReference>
<name>A0A2U8VTW5_9HYPH</name>
<feature type="region of interest" description="Disordered" evidence="1">
    <location>
        <begin position="92"/>
        <end position="122"/>
    </location>
</feature>
<keyword evidence="3" id="KW-1185">Reference proteome</keyword>
<evidence type="ECO:0000313" key="3">
    <source>
        <dbReference type="Proteomes" id="UP000246058"/>
    </source>
</evidence>
<reference evidence="2 3" key="1">
    <citation type="submission" date="2018-05" db="EMBL/GenBank/DDBJ databases">
        <title>Complete Genome Sequence of Methylobacterium sp. 17Sr1-43.</title>
        <authorList>
            <person name="Srinivasan S."/>
        </authorList>
    </citation>
    <scope>NUCLEOTIDE SEQUENCE [LARGE SCALE GENOMIC DNA]</scope>
    <source>
        <strain evidence="2 3">17Sr1-43</strain>
    </source>
</reference>
<protein>
    <submittedName>
        <fullName evidence="2">Uncharacterized protein</fullName>
    </submittedName>
</protein>
<dbReference type="KEGG" id="meti:DK427_16935"/>
<dbReference type="AlphaFoldDB" id="A0A2U8VTW5"/>
<sequence length="122" mass="13060">MILGACALSGWGAYIGKSAELRGLTETMIVARSERDGLEARVQRAEQANAELLTATESKLSALREELRQTSAAREVTKAQLAAAQKELGVSKKRLEQAARDRITETGSIKAGEPGKKPPSKP</sequence>
<proteinExistence type="predicted"/>
<organism evidence="2 3">
    <name type="scientific">Methylobacterium radiodurans</name>
    <dbReference type="NCBI Taxonomy" id="2202828"/>
    <lineage>
        <taxon>Bacteria</taxon>
        <taxon>Pseudomonadati</taxon>
        <taxon>Pseudomonadota</taxon>
        <taxon>Alphaproteobacteria</taxon>
        <taxon>Hyphomicrobiales</taxon>
        <taxon>Methylobacteriaceae</taxon>
        <taxon>Methylobacterium</taxon>
    </lineage>
</organism>
<dbReference type="EMBL" id="CP029551">
    <property type="protein sequence ID" value="AWN37204.1"/>
    <property type="molecule type" value="Genomic_DNA"/>
</dbReference>
<evidence type="ECO:0000313" key="2">
    <source>
        <dbReference type="EMBL" id="AWN37204.1"/>
    </source>
</evidence>
<feature type="compositionally biased region" description="Basic and acidic residues" evidence="1">
    <location>
        <begin position="92"/>
        <end position="104"/>
    </location>
</feature>